<dbReference type="GO" id="GO:0016705">
    <property type="term" value="F:oxidoreductase activity, acting on paired donors, with incorporation or reduction of molecular oxygen"/>
    <property type="evidence" value="ECO:0007669"/>
    <property type="project" value="InterPro"/>
</dbReference>
<accession>A0A218XWA1</accession>
<comment type="similarity">
    <text evidence="3 13">Belongs to the cytochrome P450 family.</text>
</comment>
<dbReference type="PANTHER" id="PTHR24282">
    <property type="entry name" value="CYTOCHROME P450 FAMILY MEMBER"/>
    <property type="match status" value="1"/>
</dbReference>
<evidence type="ECO:0000256" key="2">
    <source>
        <dbReference type="ARBA" id="ARBA00004167"/>
    </source>
</evidence>
<dbReference type="Gene3D" id="1.10.630.10">
    <property type="entry name" value="Cytochrome P450"/>
    <property type="match status" value="1"/>
</dbReference>
<comment type="cofactor">
    <cofactor evidence="1 12">
        <name>heme</name>
        <dbReference type="ChEBI" id="CHEBI:30413"/>
    </cofactor>
</comment>
<dbReference type="PRINTS" id="PR00463">
    <property type="entry name" value="EP450I"/>
</dbReference>
<dbReference type="InterPro" id="IPR017972">
    <property type="entry name" value="Cyt_P450_CS"/>
</dbReference>
<evidence type="ECO:0000256" key="3">
    <source>
        <dbReference type="ARBA" id="ARBA00010617"/>
    </source>
</evidence>
<dbReference type="InterPro" id="IPR001128">
    <property type="entry name" value="Cyt_P450"/>
</dbReference>
<protein>
    <recommendedName>
        <fullName evidence="16">Cytochrome P450 CYP72A219-like</fullName>
    </recommendedName>
</protein>
<evidence type="ECO:0000256" key="6">
    <source>
        <dbReference type="ARBA" id="ARBA00022723"/>
    </source>
</evidence>
<keyword evidence="5" id="KW-0812">Transmembrane</keyword>
<evidence type="ECO:0000256" key="1">
    <source>
        <dbReference type="ARBA" id="ARBA00001971"/>
    </source>
</evidence>
<dbReference type="PANTHER" id="PTHR24282:SF255">
    <property type="entry name" value="CYTOCHROME P450 72A11-RELATED"/>
    <property type="match status" value="1"/>
</dbReference>
<dbReference type="Pfam" id="PF00067">
    <property type="entry name" value="p450"/>
    <property type="match status" value="1"/>
</dbReference>
<reference evidence="15" key="1">
    <citation type="journal article" date="2017" name="Plant J.">
        <title>The pomegranate (Punica granatum L.) genome and the genomics of punicalagin biosynthesis.</title>
        <authorList>
            <person name="Qin G."/>
            <person name="Xu C."/>
            <person name="Ming R."/>
            <person name="Tang H."/>
            <person name="Guyot R."/>
            <person name="Kramer E.M."/>
            <person name="Hu Y."/>
            <person name="Yi X."/>
            <person name="Qi Y."/>
            <person name="Xu X."/>
            <person name="Gao Z."/>
            <person name="Pan H."/>
            <person name="Jian J."/>
            <person name="Tian Y."/>
            <person name="Yue Z."/>
            <person name="Xu Y."/>
        </authorList>
    </citation>
    <scope>NUCLEOTIDE SEQUENCE [LARGE SCALE GENOMIC DNA]</scope>
    <source>
        <strain evidence="15">cv. Dabenzi</strain>
    </source>
</reference>
<dbReference type="GO" id="GO:0020037">
    <property type="term" value="F:heme binding"/>
    <property type="evidence" value="ECO:0007669"/>
    <property type="project" value="InterPro"/>
</dbReference>
<name>A0A218XWA1_PUNGR</name>
<keyword evidence="9 12" id="KW-0408">Iron</keyword>
<dbReference type="AlphaFoldDB" id="A0A218XWA1"/>
<evidence type="ECO:0000313" key="15">
    <source>
        <dbReference type="Proteomes" id="UP000197138"/>
    </source>
</evidence>
<comment type="subcellular location">
    <subcellularLocation>
        <location evidence="2">Membrane</location>
        <topology evidence="2">Single-pass membrane protein</topology>
    </subcellularLocation>
</comment>
<evidence type="ECO:0000256" key="9">
    <source>
        <dbReference type="ARBA" id="ARBA00023004"/>
    </source>
</evidence>
<sequence>MVMRWEKLMGAEESCELDAWTDIQNLTRQVIAQTAFGSSYEEGKVIFQLQTEQGELAVKSMHMVYIPGWRFKKKLQSSNSKILDCYSKRSEMTSEDYDIFTFSLFCRFLPTKMNRRMKSIYEQVQSLLRTMIDKREKAMEAGKAATDDLLGLLLESNAKEIRENRRRGDRKVGMSMGDVIEECKLFYLVGQETTSSLLAWAMVLLSIHPQWQDCARLEVLQVLGRDRLPSFDELNHLKIVTMILYEVLRLYPPVPLFARDVPNETKLGELTIPAGVKLLMPALLIHHDRELWGEDAKEFKPERFCDGISKATKNQLLYFPFGWGPRICLGQNLSLIEVKIAMAMILQRFSFELSPSYAHAPMSAFTLQPQHGVQVILRRSSV</sequence>
<dbReference type="InterPro" id="IPR036396">
    <property type="entry name" value="Cyt_P450_sf"/>
</dbReference>
<dbReference type="InterPro" id="IPR050665">
    <property type="entry name" value="Cytochrome_P450_Monooxygen"/>
</dbReference>
<evidence type="ECO:0008006" key="16">
    <source>
        <dbReference type="Google" id="ProtNLM"/>
    </source>
</evidence>
<evidence type="ECO:0000256" key="5">
    <source>
        <dbReference type="ARBA" id="ARBA00022692"/>
    </source>
</evidence>
<evidence type="ECO:0000256" key="13">
    <source>
        <dbReference type="RuleBase" id="RU000461"/>
    </source>
</evidence>
<proteinExistence type="inferred from homology"/>
<evidence type="ECO:0000256" key="10">
    <source>
        <dbReference type="ARBA" id="ARBA00023033"/>
    </source>
</evidence>
<evidence type="ECO:0000256" key="4">
    <source>
        <dbReference type="ARBA" id="ARBA00022617"/>
    </source>
</evidence>
<gene>
    <name evidence="14" type="ORF">CDL15_Pgr002319</name>
</gene>
<keyword evidence="7" id="KW-1133">Transmembrane helix</keyword>
<dbReference type="GO" id="GO:0004497">
    <property type="term" value="F:monooxygenase activity"/>
    <property type="evidence" value="ECO:0007669"/>
    <property type="project" value="UniProtKB-KW"/>
</dbReference>
<evidence type="ECO:0000256" key="12">
    <source>
        <dbReference type="PIRSR" id="PIRSR602401-1"/>
    </source>
</evidence>
<evidence type="ECO:0000256" key="7">
    <source>
        <dbReference type="ARBA" id="ARBA00022989"/>
    </source>
</evidence>
<evidence type="ECO:0000256" key="11">
    <source>
        <dbReference type="ARBA" id="ARBA00023136"/>
    </source>
</evidence>
<keyword evidence="6 12" id="KW-0479">Metal-binding</keyword>
<organism evidence="14 15">
    <name type="scientific">Punica granatum</name>
    <name type="common">Pomegranate</name>
    <dbReference type="NCBI Taxonomy" id="22663"/>
    <lineage>
        <taxon>Eukaryota</taxon>
        <taxon>Viridiplantae</taxon>
        <taxon>Streptophyta</taxon>
        <taxon>Embryophyta</taxon>
        <taxon>Tracheophyta</taxon>
        <taxon>Spermatophyta</taxon>
        <taxon>Magnoliopsida</taxon>
        <taxon>eudicotyledons</taxon>
        <taxon>Gunneridae</taxon>
        <taxon>Pentapetalae</taxon>
        <taxon>rosids</taxon>
        <taxon>malvids</taxon>
        <taxon>Myrtales</taxon>
        <taxon>Lythraceae</taxon>
        <taxon>Punica</taxon>
    </lineage>
</organism>
<dbReference type="Proteomes" id="UP000197138">
    <property type="component" value="Unassembled WGS sequence"/>
</dbReference>
<dbReference type="PROSITE" id="PS00086">
    <property type="entry name" value="CYTOCHROME_P450"/>
    <property type="match status" value="1"/>
</dbReference>
<comment type="caution">
    <text evidence="14">The sequence shown here is derived from an EMBL/GenBank/DDBJ whole genome shotgun (WGS) entry which is preliminary data.</text>
</comment>
<dbReference type="GO" id="GO:0016020">
    <property type="term" value="C:membrane"/>
    <property type="evidence" value="ECO:0007669"/>
    <property type="project" value="UniProtKB-SubCell"/>
</dbReference>
<evidence type="ECO:0000313" key="14">
    <source>
        <dbReference type="EMBL" id="OWM88552.1"/>
    </source>
</evidence>
<dbReference type="EMBL" id="MTKT01000790">
    <property type="protein sequence ID" value="OWM88552.1"/>
    <property type="molecule type" value="Genomic_DNA"/>
</dbReference>
<feature type="binding site" description="axial binding residue" evidence="12">
    <location>
        <position position="328"/>
    </location>
    <ligand>
        <name>heme</name>
        <dbReference type="ChEBI" id="CHEBI:30413"/>
    </ligand>
    <ligandPart>
        <name>Fe</name>
        <dbReference type="ChEBI" id="CHEBI:18248"/>
    </ligandPart>
</feature>
<keyword evidence="11" id="KW-0472">Membrane</keyword>
<dbReference type="InterPro" id="IPR002401">
    <property type="entry name" value="Cyt_P450_E_grp-I"/>
</dbReference>
<dbReference type="PRINTS" id="PR00385">
    <property type="entry name" value="P450"/>
</dbReference>
<keyword evidence="4 12" id="KW-0349">Heme</keyword>
<keyword evidence="10 13" id="KW-0503">Monooxygenase</keyword>
<dbReference type="GO" id="GO:0005506">
    <property type="term" value="F:iron ion binding"/>
    <property type="evidence" value="ECO:0007669"/>
    <property type="project" value="InterPro"/>
</dbReference>
<dbReference type="SUPFAM" id="SSF48264">
    <property type="entry name" value="Cytochrome P450"/>
    <property type="match status" value="1"/>
</dbReference>
<keyword evidence="8 13" id="KW-0560">Oxidoreductase</keyword>
<evidence type="ECO:0000256" key="8">
    <source>
        <dbReference type="ARBA" id="ARBA00023002"/>
    </source>
</evidence>